<feature type="compositionally biased region" description="Acidic residues" evidence="1">
    <location>
        <begin position="1"/>
        <end position="10"/>
    </location>
</feature>
<sequence length="233" mass="26700">MSVQTDEDDKSEVVDKQQQSSPSPPFALPMLQFLSNSLKRTVRKQRHKRRPSNATQSQNDQTQQDAKNTNPIDNVDSKWLETTCLDALNELVSLFVRYFDTTRFMLKKVCELIKHGANQVLLFFFKKKVYIISQLKKKANEKTAKASVNCWRMLIDGIANTMNEEEWTIALQCAVWCASQTLPYLLSQRYYEQVRSSKGNTTPSQQSAPVSLDSTIARVQSATHQLIIECLFQ</sequence>
<feature type="region of interest" description="Disordered" evidence="1">
    <location>
        <begin position="42"/>
        <end position="73"/>
    </location>
</feature>
<evidence type="ECO:0000256" key="1">
    <source>
        <dbReference type="SAM" id="MobiDB-lite"/>
    </source>
</evidence>
<name>X6NNE5_RETFI</name>
<evidence type="ECO:0000313" key="3">
    <source>
        <dbReference type="Proteomes" id="UP000023152"/>
    </source>
</evidence>
<reference evidence="2 3" key="1">
    <citation type="journal article" date="2013" name="Curr. Biol.">
        <title>The Genome of the Foraminiferan Reticulomyxa filosa.</title>
        <authorList>
            <person name="Glockner G."/>
            <person name="Hulsmann N."/>
            <person name="Schleicher M."/>
            <person name="Noegel A.A."/>
            <person name="Eichinger L."/>
            <person name="Gallinger C."/>
            <person name="Pawlowski J."/>
            <person name="Sierra R."/>
            <person name="Euteneuer U."/>
            <person name="Pillet L."/>
            <person name="Moustafa A."/>
            <person name="Platzer M."/>
            <person name="Groth M."/>
            <person name="Szafranski K."/>
            <person name="Schliwa M."/>
        </authorList>
    </citation>
    <scope>NUCLEOTIDE SEQUENCE [LARGE SCALE GENOMIC DNA]</scope>
</reference>
<proteinExistence type="predicted"/>
<protein>
    <submittedName>
        <fullName evidence="2">Uncharacterized protein</fullName>
    </submittedName>
</protein>
<dbReference type="EMBL" id="ASPP01007031">
    <property type="protein sequence ID" value="ETO27810.1"/>
    <property type="molecule type" value="Genomic_DNA"/>
</dbReference>
<dbReference type="AlphaFoldDB" id="X6NNE5"/>
<accession>X6NNE5</accession>
<gene>
    <name evidence="2" type="ORF">RFI_09321</name>
</gene>
<feature type="compositionally biased region" description="Basic residues" evidence="1">
    <location>
        <begin position="42"/>
        <end position="51"/>
    </location>
</feature>
<organism evidence="2 3">
    <name type="scientific">Reticulomyxa filosa</name>
    <dbReference type="NCBI Taxonomy" id="46433"/>
    <lineage>
        <taxon>Eukaryota</taxon>
        <taxon>Sar</taxon>
        <taxon>Rhizaria</taxon>
        <taxon>Retaria</taxon>
        <taxon>Foraminifera</taxon>
        <taxon>Monothalamids</taxon>
        <taxon>Reticulomyxidae</taxon>
        <taxon>Reticulomyxa</taxon>
    </lineage>
</organism>
<feature type="region of interest" description="Disordered" evidence="1">
    <location>
        <begin position="1"/>
        <end position="29"/>
    </location>
</feature>
<keyword evidence="3" id="KW-1185">Reference proteome</keyword>
<comment type="caution">
    <text evidence="2">The sequence shown here is derived from an EMBL/GenBank/DDBJ whole genome shotgun (WGS) entry which is preliminary data.</text>
</comment>
<evidence type="ECO:0000313" key="2">
    <source>
        <dbReference type="EMBL" id="ETO27810.1"/>
    </source>
</evidence>
<feature type="non-terminal residue" evidence="2">
    <location>
        <position position="233"/>
    </location>
</feature>
<dbReference type="Proteomes" id="UP000023152">
    <property type="component" value="Unassembled WGS sequence"/>
</dbReference>
<feature type="compositionally biased region" description="Polar residues" evidence="1">
    <location>
        <begin position="52"/>
        <end position="72"/>
    </location>
</feature>